<sequence>METSKTEFKIINTTKADFADCIWLFERAMDLQGREGYTVWDDIDKDVLEKDIKNGLQYKIVCGNAIHCVFSIQFNDPLIWRERDEGNAIYLHRIVVNQDFKGHRLFDKVLAWAKQFAKTKGMKYVRMDTWAENKRIIDYYKSFGFKFIEYYKTTNDFELPIQNRNLSVALLELAIAGD</sequence>
<dbReference type="InterPro" id="IPR016181">
    <property type="entry name" value="Acyl_CoA_acyltransferase"/>
</dbReference>
<protein>
    <submittedName>
        <fullName evidence="2">GNAT family N-acetyltransferase</fullName>
        <ecNumber evidence="2">2.3.1.-</ecNumber>
    </submittedName>
</protein>
<evidence type="ECO:0000259" key="1">
    <source>
        <dbReference type="PROSITE" id="PS51186"/>
    </source>
</evidence>
<dbReference type="EC" id="2.3.1.-" evidence="2"/>
<dbReference type="InterPro" id="IPR000182">
    <property type="entry name" value="GNAT_dom"/>
</dbReference>
<keyword evidence="2" id="KW-0808">Transferase</keyword>
<keyword evidence="3" id="KW-1185">Reference proteome</keyword>
<evidence type="ECO:0000313" key="2">
    <source>
        <dbReference type="EMBL" id="MFD2163064.1"/>
    </source>
</evidence>
<comment type="caution">
    <text evidence="2">The sequence shown here is derived from an EMBL/GenBank/DDBJ whole genome shotgun (WGS) entry which is preliminary data.</text>
</comment>
<accession>A0ABW4ZME2</accession>
<evidence type="ECO:0000313" key="3">
    <source>
        <dbReference type="Proteomes" id="UP001597387"/>
    </source>
</evidence>
<name>A0ABW4ZME2_9SPHI</name>
<organism evidence="2 3">
    <name type="scientific">Paradesertivirga mongoliensis</name>
    <dbReference type="NCBI Taxonomy" id="2100740"/>
    <lineage>
        <taxon>Bacteria</taxon>
        <taxon>Pseudomonadati</taxon>
        <taxon>Bacteroidota</taxon>
        <taxon>Sphingobacteriia</taxon>
        <taxon>Sphingobacteriales</taxon>
        <taxon>Sphingobacteriaceae</taxon>
        <taxon>Paradesertivirga</taxon>
    </lineage>
</organism>
<proteinExistence type="predicted"/>
<dbReference type="EMBL" id="JBHUHZ010000001">
    <property type="protein sequence ID" value="MFD2163064.1"/>
    <property type="molecule type" value="Genomic_DNA"/>
</dbReference>
<reference evidence="3" key="1">
    <citation type="journal article" date="2019" name="Int. J. Syst. Evol. Microbiol.">
        <title>The Global Catalogue of Microorganisms (GCM) 10K type strain sequencing project: providing services to taxonomists for standard genome sequencing and annotation.</title>
        <authorList>
            <consortium name="The Broad Institute Genomics Platform"/>
            <consortium name="The Broad Institute Genome Sequencing Center for Infectious Disease"/>
            <person name="Wu L."/>
            <person name="Ma J."/>
        </authorList>
    </citation>
    <scope>NUCLEOTIDE SEQUENCE [LARGE SCALE GENOMIC DNA]</scope>
    <source>
        <strain evidence="3">KCTC 42217</strain>
    </source>
</reference>
<dbReference type="Pfam" id="PF00583">
    <property type="entry name" value="Acetyltransf_1"/>
    <property type="match status" value="1"/>
</dbReference>
<dbReference type="RefSeq" id="WP_255902375.1">
    <property type="nucleotide sequence ID" value="NZ_JAFMZO010000003.1"/>
</dbReference>
<keyword evidence="2" id="KW-0012">Acyltransferase</keyword>
<dbReference type="PROSITE" id="PS51186">
    <property type="entry name" value="GNAT"/>
    <property type="match status" value="1"/>
</dbReference>
<feature type="domain" description="N-acetyltransferase" evidence="1">
    <location>
        <begin position="8"/>
        <end position="162"/>
    </location>
</feature>
<dbReference type="Proteomes" id="UP001597387">
    <property type="component" value="Unassembled WGS sequence"/>
</dbReference>
<dbReference type="Gene3D" id="3.40.630.30">
    <property type="match status" value="1"/>
</dbReference>
<dbReference type="CDD" id="cd04301">
    <property type="entry name" value="NAT_SF"/>
    <property type="match status" value="1"/>
</dbReference>
<gene>
    <name evidence="2" type="ORF">ACFSJU_11730</name>
</gene>
<dbReference type="GO" id="GO:0016746">
    <property type="term" value="F:acyltransferase activity"/>
    <property type="evidence" value="ECO:0007669"/>
    <property type="project" value="UniProtKB-KW"/>
</dbReference>
<dbReference type="SUPFAM" id="SSF55729">
    <property type="entry name" value="Acyl-CoA N-acyltransferases (Nat)"/>
    <property type="match status" value="1"/>
</dbReference>